<dbReference type="InterPro" id="IPR017972">
    <property type="entry name" value="Cyt_P450_CS"/>
</dbReference>
<sequence length="401" mass="44265">MTTSTSIDPRIEYGTDIDLFSRASLMDPYADYKALQDIGEIAYLRRYDMWAVTRYDGVKRVLGAPEIFKSGDGIGMNDTLNTAWAPFAPCLDGQDHAPLRRVMMQTIGPKAASQYTGTIEAAAGRLVDEVVEKGEFDAVTEFAQILPTRVILDLIGLDPDPALRIDLLHWATDSYNCCGPDGSFDDTLPSMQKLYGYVLENMGEEGFRPGSIGAQTWEAAHKGMITPEQAFGILGGYATAGLDTTASAIGSLMMLFSQHPDQWELVRDDPSLIPSAVLEGVRVESPAQWFTRVTTADVDFGDVTVDAGTRMYHSYGAANRDPRKYPDPERFDVRRNPADSLAFGFGVHTCMGKSLSNLEIFSLMSELVRKVDRIEPTGEPVRHVNNLIRSLESQPVRVHPR</sequence>
<evidence type="ECO:0000256" key="1">
    <source>
        <dbReference type="ARBA" id="ARBA00010617"/>
    </source>
</evidence>
<dbReference type="GO" id="GO:0016705">
    <property type="term" value="F:oxidoreductase activity, acting on paired donors, with incorporation or reduction of molecular oxygen"/>
    <property type="evidence" value="ECO:0007669"/>
    <property type="project" value="InterPro"/>
</dbReference>
<keyword evidence="5 7" id="KW-0408">Iron</keyword>
<evidence type="ECO:0000256" key="5">
    <source>
        <dbReference type="ARBA" id="ARBA00023004"/>
    </source>
</evidence>
<evidence type="ECO:0000256" key="6">
    <source>
        <dbReference type="ARBA" id="ARBA00023033"/>
    </source>
</evidence>
<dbReference type="EMBL" id="BAFB01000005">
    <property type="protein sequence ID" value="GAB32348.1"/>
    <property type="molecule type" value="Genomic_DNA"/>
</dbReference>
<keyword evidence="6 7" id="KW-0503">Monooxygenase</keyword>
<dbReference type="PANTHER" id="PTHR46696:SF1">
    <property type="entry name" value="CYTOCHROME P450 YJIB-RELATED"/>
    <property type="match status" value="1"/>
</dbReference>
<organism evidence="8 9">
    <name type="scientific">Gordonia otitidis (strain DSM 44809 / CCUG 52243 / JCM 12355 / NBRC 100426 / IFM 10032)</name>
    <dbReference type="NCBI Taxonomy" id="1108044"/>
    <lineage>
        <taxon>Bacteria</taxon>
        <taxon>Bacillati</taxon>
        <taxon>Actinomycetota</taxon>
        <taxon>Actinomycetes</taxon>
        <taxon>Mycobacteriales</taxon>
        <taxon>Gordoniaceae</taxon>
        <taxon>Gordonia</taxon>
    </lineage>
</organism>
<dbReference type="GO" id="GO:0020037">
    <property type="term" value="F:heme binding"/>
    <property type="evidence" value="ECO:0007669"/>
    <property type="project" value="InterPro"/>
</dbReference>
<dbReference type="GO" id="GO:0004497">
    <property type="term" value="F:monooxygenase activity"/>
    <property type="evidence" value="ECO:0007669"/>
    <property type="project" value="UniProtKB-KW"/>
</dbReference>
<dbReference type="InterPro" id="IPR002397">
    <property type="entry name" value="Cyt_P450_B"/>
</dbReference>
<dbReference type="STRING" id="1108044.GOOTI_005_00260"/>
<comment type="similarity">
    <text evidence="1 7">Belongs to the cytochrome P450 family.</text>
</comment>
<keyword evidence="2 7" id="KW-0349">Heme</keyword>
<dbReference type="InterPro" id="IPR001128">
    <property type="entry name" value="Cyt_P450"/>
</dbReference>
<dbReference type="AlphaFoldDB" id="H5TFU0"/>
<evidence type="ECO:0000256" key="4">
    <source>
        <dbReference type="ARBA" id="ARBA00023002"/>
    </source>
</evidence>
<dbReference type="OrthoDB" id="9801155at2"/>
<dbReference type="PANTHER" id="PTHR46696">
    <property type="entry name" value="P450, PUTATIVE (EUROFUNG)-RELATED"/>
    <property type="match status" value="1"/>
</dbReference>
<reference evidence="8" key="1">
    <citation type="submission" date="2012-02" db="EMBL/GenBank/DDBJ databases">
        <title>Whole genome shotgun sequence of Gordonia otitidis NBRC 100426.</title>
        <authorList>
            <person name="Yoshida I."/>
            <person name="Hosoyama A."/>
            <person name="Tsuchikane K."/>
            <person name="Katsumata H."/>
            <person name="Yamazaki S."/>
            <person name="Fujita N."/>
        </authorList>
    </citation>
    <scope>NUCLEOTIDE SEQUENCE [LARGE SCALE GENOMIC DNA]</scope>
    <source>
        <strain evidence="8">NBRC 100426</strain>
    </source>
</reference>
<keyword evidence="4 7" id="KW-0560">Oxidoreductase</keyword>
<dbReference type="InterPro" id="IPR036396">
    <property type="entry name" value="Cyt_P450_sf"/>
</dbReference>
<accession>H5TFU0</accession>
<dbReference type="GO" id="GO:0005506">
    <property type="term" value="F:iron ion binding"/>
    <property type="evidence" value="ECO:0007669"/>
    <property type="project" value="InterPro"/>
</dbReference>
<evidence type="ECO:0000256" key="3">
    <source>
        <dbReference type="ARBA" id="ARBA00022723"/>
    </source>
</evidence>
<evidence type="ECO:0000313" key="8">
    <source>
        <dbReference type="EMBL" id="GAB32348.1"/>
    </source>
</evidence>
<keyword evidence="9" id="KW-1185">Reference proteome</keyword>
<dbReference type="Gene3D" id="1.10.630.10">
    <property type="entry name" value="Cytochrome P450"/>
    <property type="match status" value="1"/>
</dbReference>
<dbReference type="PRINTS" id="PR00359">
    <property type="entry name" value="BP450"/>
</dbReference>
<gene>
    <name evidence="8" type="ORF">GOOTI_005_00260</name>
</gene>
<proteinExistence type="inferred from homology"/>
<protein>
    <submittedName>
        <fullName evidence="8">Cytochrome P450</fullName>
    </submittedName>
</protein>
<evidence type="ECO:0000256" key="2">
    <source>
        <dbReference type="ARBA" id="ARBA00022617"/>
    </source>
</evidence>
<dbReference type="SUPFAM" id="SSF48264">
    <property type="entry name" value="Cytochrome P450"/>
    <property type="match status" value="1"/>
</dbReference>
<dbReference type="Pfam" id="PF00067">
    <property type="entry name" value="p450"/>
    <property type="match status" value="1"/>
</dbReference>
<keyword evidence="3 7" id="KW-0479">Metal-binding</keyword>
<dbReference type="Proteomes" id="UP000005038">
    <property type="component" value="Unassembled WGS sequence"/>
</dbReference>
<dbReference type="RefSeq" id="WP_007236623.1">
    <property type="nucleotide sequence ID" value="NZ_BAFB01000005.1"/>
</dbReference>
<name>H5TFU0_GORO1</name>
<evidence type="ECO:0000313" key="9">
    <source>
        <dbReference type="Proteomes" id="UP000005038"/>
    </source>
</evidence>
<dbReference type="PROSITE" id="PS00086">
    <property type="entry name" value="CYTOCHROME_P450"/>
    <property type="match status" value="1"/>
</dbReference>
<evidence type="ECO:0000256" key="7">
    <source>
        <dbReference type="RuleBase" id="RU000461"/>
    </source>
</evidence>
<comment type="caution">
    <text evidence="8">The sequence shown here is derived from an EMBL/GenBank/DDBJ whole genome shotgun (WGS) entry which is preliminary data.</text>
</comment>